<dbReference type="Gene3D" id="3.40.720.10">
    <property type="entry name" value="Alkaline Phosphatase, subunit A"/>
    <property type="match status" value="1"/>
</dbReference>
<dbReference type="Proteomes" id="UP000245627">
    <property type="component" value="Unassembled WGS sequence"/>
</dbReference>
<feature type="binding site" evidence="3">
    <location>
        <position position="594"/>
    </location>
    <ligand>
        <name>Zn(2+)</name>
        <dbReference type="ChEBI" id="CHEBI:29105"/>
        <label>2</label>
    </ligand>
</feature>
<dbReference type="Gene3D" id="3.20.20.190">
    <property type="entry name" value="Phosphatidylinositol (PI) phosphodiesterase"/>
    <property type="match status" value="1"/>
</dbReference>
<accession>A0A2T8HIJ6</accession>
<dbReference type="PRINTS" id="PR00113">
    <property type="entry name" value="ALKPHPHTASE"/>
</dbReference>
<evidence type="ECO:0000313" key="5">
    <source>
        <dbReference type="EMBL" id="PVH25210.1"/>
    </source>
</evidence>
<dbReference type="AlphaFoldDB" id="A0A2T8HIJ6"/>
<dbReference type="CDD" id="cd16012">
    <property type="entry name" value="ALP"/>
    <property type="match status" value="1"/>
</dbReference>
<evidence type="ECO:0000256" key="1">
    <source>
        <dbReference type="ARBA" id="ARBA00022553"/>
    </source>
</evidence>
<dbReference type="GO" id="GO:0006629">
    <property type="term" value="P:lipid metabolic process"/>
    <property type="evidence" value="ECO:0007669"/>
    <property type="project" value="InterPro"/>
</dbReference>
<reference evidence="5 6" key="1">
    <citation type="submission" date="2018-04" db="EMBL/GenBank/DDBJ databases">
        <title>Sphingobacterium cortibacter sp. nov.</title>
        <authorList>
            <person name="Li Y."/>
        </authorList>
    </citation>
    <scope>NUCLEOTIDE SEQUENCE [LARGE SCALE GENOMIC DNA]</scope>
    <source>
        <strain evidence="5 6">2c-3</strain>
    </source>
</reference>
<evidence type="ECO:0000313" key="6">
    <source>
        <dbReference type="Proteomes" id="UP000245627"/>
    </source>
</evidence>
<dbReference type="SUPFAM" id="SSF53649">
    <property type="entry name" value="Alkaline phosphatase-like"/>
    <property type="match status" value="1"/>
</dbReference>
<dbReference type="SMART" id="SM00098">
    <property type="entry name" value="alkPPc"/>
    <property type="match status" value="1"/>
</dbReference>
<dbReference type="PANTHER" id="PTHR11596">
    <property type="entry name" value="ALKALINE PHOSPHATASE"/>
    <property type="match status" value="1"/>
</dbReference>
<feature type="binding site" evidence="3">
    <location>
        <position position="431"/>
    </location>
    <ligand>
        <name>Mg(2+)</name>
        <dbReference type="ChEBI" id="CHEBI:18420"/>
    </ligand>
</feature>
<feature type="binding site" evidence="3">
    <location>
        <position position="337"/>
    </location>
    <ligand>
        <name>Mg(2+)</name>
        <dbReference type="ChEBI" id="CHEBI:18420"/>
    </ligand>
</feature>
<feature type="binding site" evidence="3">
    <location>
        <position position="429"/>
    </location>
    <ligand>
        <name>Mg(2+)</name>
        <dbReference type="ChEBI" id="CHEBI:18420"/>
    </ligand>
</feature>
<evidence type="ECO:0000256" key="4">
    <source>
        <dbReference type="RuleBase" id="RU003946"/>
    </source>
</evidence>
<dbReference type="InterPro" id="IPR017850">
    <property type="entry name" value="Alkaline_phosphatase_core_sf"/>
</dbReference>
<keyword evidence="3" id="KW-0460">Magnesium</keyword>
<sequence length="658" mass="73392">MQTRKFYDVSGAHSFLRIIHMRKNFLWIALSWIAVGSQQQLVAQEAPDMRQRFEQLMFADKAAGPLTVYGHSHNDYEQAIPFLTAYHAGMESIEVDLYLRKDSLYAAHDKEDIQVGRTLEQLYLQPLAALYRANNNHPFADANKNLQLLLDFKEDYQRLMPALIKLLQQYDFMFDNHKSAHPVRVVISGNMPSAELFSQFPSWILFDGRPNVDYTEAQRQHLGMISQDLKAYSQWNGKAVPPKAEMQKIMEDAQRAKAWGISFRLWGTADNVNTWLVLEKMGVSWLNTDHPAKLKVYLDELNASRFQLDKPYEVYTPNYKSDGTNKEIRNVILLIGDGMGLGHLQTAIIANRGQSNIHHMRHIGFSSTTSYSPSNTDSGAGGTAIATGTKTYNGYLSVDTNGTALPAIPDRIRSLGMRSGIISTGDVSDATPASFYAKNPDRNASEAISRTLLTNATVDLLIGGTPEPYRLKQSYEQFKNELTKNGFSLVNSVADYQQSDAEKIITFLPDSLTRPVKEGRGAVLSQLLNLTINKLDKRDKGFFIMAESAQIDYGGHARDLTYVATETLDFDQAVGEALRFADADGHTLVLVTADHETGALSLLDADAATGSIQGNFASNDHSSMLVPVMAYGPGAQSFIGFYENTEIFHRLMKLLEKQ</sequence>
<organism evidence="5 6">
    <name type="scientific">Sphingobacterium corticibacter</name>
    <dbReference type="NCBI Taxonomy" id="2171749"/>
    <lineage>
        <taxon>Bacteria</taxon>
        <taxon>Pseudomonadati</taxon>
        <taxon>Bacteroidota</taxon>
        <taxon>Sphingobacteriia</taxon>
        <taxon>Sphingobacteriales</taxon>
        <taxon>Sphingobacteriaceae</taxon>
        <taxon>Sphingobacterium</taxon>
    </lineage>
</organism>
<dbReference type="InterPro" id="IPR017946">
    <property type="entry name" value="PLC-like_Pdiesterase_TIM-brl"/>
</dbReference>
<feature type="binding site" evidence="3">
    <location>
        <position position="556"/>
    </location>
    <ligand>
        <name>Zn(2+)</name>
        <dbReference type="ChEBI" id="CHEBI:29105"/>
        <label>2</label>
    </ligand>
</feature>
<dbReference type="OrthoDB" id="9794455at2"/>
<dbReference type="Pfam" id="PF00245">
    <property type="entry name" value="Alk_phosphatase"/>
    <property type="match status" value="1"/>
</dbReference>
<name>A0A2T8HIJ6_9SPHI</name>
<feature type="binding site" evidence="3">
    <location>
        <position position="552"/>
    </location>
    <ligand>
        <name>Zn(2+)</name>
        <dbReference type="ChEBI" id="CHEBI:29105"/>
        <label>2</label>
    </ligand>
</feature>
<dbReference type="SUPFAM" id="SSF51695">
    <property type="entry name" value="PLC-like phosphodiesterases"/>
    <property type="match status" value="1"/>
</dbReference>
<comment type="similarity">
    <text evidence="4">Belongs to the alkaline phosphatase family.</text>
</comment>
<feature type="active site" description="Phosphoserine intermediate" evidence="2">
    <location>
        <position position="378"/>
    </location>
</feature>
<dbReference type="EMBL" id="QDKG01000003">
    <property type="protein sequence ID" value="PVH25210.1"/>
    <property type="molecule type" value="Genomic_DNA"/>
</dbReference>
<evidence type="ECO:0000256" key="2">
    <source>
        <dbReference type="PIRSR" id="PIRSR601952-1"/>
    </source>
</evidence>
<proteinExistence type="inferred from homology"/>
<dbReference type="PANTHER" id="PTHR11596:SF5">
    <property type="entry name" value="ALKALINE PHOSPHATASE"/>
    <property type="match status" value="1"/>
</dbReference>
<feature type="binding site" evidence="3">
    <location>
        <position position="337"/>
    </location>
    <ligand>
        <name>Zn(2+)</name>
        <dbReference type="ChEBI" id="CHEBI:29105"/>
        <label>2</label>
    </ligand>
</feature>
<comment type="cofactor">
    <cofactor evidence="3">
        <name>Zn(2+)</name>
        <dbReference type="ChEBI" id="CHEBI:29105"/>
    </cofactor>
    <text evidence="3">Binds 2 Zn(2+) ions.</text>
</comment>
<dbReference type="GO" id="GO:0004035">
    <property type="term" value="F:alkaline phosphatase activity"/>
    <property type="evidence" value="ECO:0007669"/>
    <property type="project" value="TreeGrafter"/>
</dbReference>
<comment type="cofactor">
    <cofactor evidence="3">
        <name>Mg(2+)</name>
        <dbReference type="ChEBI" id="CHEBI:18420"/>
    </cofactor>
    <text evidence="3">Binds 1 Mg(2+) ion.</text>
</comment>
<keyword evidence="1" id="KW-0597">Phosphoprotein</keyword>
<keyword evidence="3" id="KW-0479">Metal-binding</keyword>
<feature type="binding site" evidence="3">
    <location>
        <position position="547"/>
    </location>
    <ligand>
        <name>Mg(2+)</name>
        <dbReference type="ChEBI" id="CHEBI:18420"/>
    </ligand>
</feature>
<comment type="caution">
    <text evidence="5">The sequence shown here is derived from an EMBL/GenBank/DDBJ whole genome shotgun (WGS) entry which is preliminary data.</text>
</comment>
<feature type="binding site" evidence="3">
    <location>
        <position position="595"/>
    </location>
    <ligand>
        <name>Zn(2+)</name>
        <dbReference type="ChEBI" id="CHEBI:29105"/>
        <label>2</label>
    </ligand>
</feature>
<protein>
    <submittedName>
        <fullName evidence="5">Alkaline phosphatase</fullName>
    </submittedName>
</protein>
<keyword evidence="3" id="KW-0862">Zinc</keyword>
<keyword evidence="6" id="KW-1185">Reference proteome</keyword>
<evidence type="ECO:0000256" key="3">
    <source>
        <dbReference type="PIRSR" id="PIRSR601952-2"/>
    </source>
</evidence>
<gene>
    <name evidence="5" type="ORF">DC487_09805</name>
</gene>
<dbReference type="InterPro" id="IPR001952">
    <property type="entry name" value="Alkaline_phosphatase"/>
</dbReference>
<dbReference type="GO" id="GO:0046872">
    <property type="term" value="F:metal ion binding"/>
    <property type="evidence" value="ECO:0007669"/>
    <property type="project" value="UniProtKB-KW"/>
</dbReference>
<dbReference type="GO" id="GO:0008081">
    <property type="term" value="F:phosphoric diester hydrolase activity"/>
    <property type="evidence" value="ECO:0007669"/>
    <property type="project" value="InterPro"/>
</dbReference>